<feature type="compositionally biased region" description="Polar residues" evidence="2">
    <location>
        <begin position="814"/>
        <end position="841"/>
    </location>
</feature>
<feature type="chain" id="PRO_5042845941" description="ShKT domain-containing protein" evidence="3">
    <location>
        <begin position="21"/>
        <end position="1071"/>
    </location>
</feature>
<evidence type="ECO:0000313" key="5">
    <source>
        <dbReference type="EMBL" id="KAK6195160.1"/>
    </source>
</evidence>
<gene>
    <name evidence="5" type="ORF">SNE40_000640</name>
</gene>
<keyword evidence="6" id="KW-1185">Reference proteome</keyword>
<feature type="disulfide bond" evidence="1">
    <location>
        <begin position="72"/>
        <end position="106"/>
    </location>
</feature>
<protein>
    <recommendedName>
        <fullName evidence="4">ShKT domain-containing protein</fullName>
    </recommendedName>
</protein>
<evidence type="ECO:0000256" key="3">
    <source>
        <dbReference type="SAM" id="SignalP"/>
    </source>
</evidence>
<reference evidence="5 6" key="1">
    <citation type="submission" date="2024-01" db="EMBL/GenBank/DDBJ databases">
        <title>The genome of the rayed Mediterranean limpet Patella caerulea (Linnaeus, 1758).</title>
        <authorList>
            <person name="Anh-Thu Weber A."/>
            <person name="Halstead-Nussloch G."/>
        </authorList>
    </citation>
    <scope>NUCLEOTIDE SEQUENCE [LARGE SCALE GENOMIC DNA]</scope>
    <source>
        <strain evidence="5">AATW-2023a</strain>
        <tissue evidence="5">Whole specimen</tissue>
    </source>
</reference>
<dbReference type="CDD" id="cd00117">
    <property type="entry name" value="TFP"/>
    <property type="match status" value="1"/>
</dbReference>
<evidence type="ECO:0000259" key="4">
    <source>
        <dbReference type="PROSITE" id="PS51670"/>
    </source>
</evidence>
<proteinExistence type="predicted"/>
<dbReference type="EMBL" id="JAZGQO010000001">
    <property type="protein sequence ID" value="KAK6195160.1"/>
    <property type="molecule type" value="Genomic_DNA"/>
</dbReference>
<accession>A0AAN8QA86</accession>
<dbReference type="InterPro" id="IPR003582">
    <property type="entry name" value="ShKT_dom"/>
</dbReference>
<feature type="compositionally biased region" description="Low complexity" evidence="2">
    <location>
        <begin position="147"/>
        <end position="158"/>
    </location>
</feature>
<organism evidence="5 6">
    <name type="scientific">Patella caerulea</name>
    <name type="common">Rayed Mediterranean limpet</name>
    <dbReference type="NCBI Taxonomy" id="87958"/>
    <lineage>
        <taxon>Eukaryota</taxon>
        <taxon>Metazoa</taxon>
        <taxon>Spiralia</taxon>
        <taxon>Lophotrochozoa</taxon>
        <taxon>Mollusca</taxon>
        <taxon>Gastropoda</taxon>
        <taxon>Patellogastropoda</taxon>
        <taxon>Patelloidea</taxon>
        <taxon>Patellidae</taxon>
        <taxon>Patella</taxon>
    </lineage>
</organism>
<keyword evidence="3" id="KW-0732">Signal</keyword>
<comment type="caution">
    <text evidence="1">Lacks conserved residue(s) required for the propagation of feature annotation.</text>
</comment>
<dbReference type="Proteomes" id="UP001347796">
    <property type="component" value="Unassembled WGS sequence"/>
</dbReference>
<feature type="region of interest" description="Disordered" evidence="2">
    <location>
        <begin position="116"/>
        <end position="135"/>
    </location>
</feature>
<dbReference type="Pfam" id="PF01549">
    <property type="entry name" value="ShK"/>
    <property type="match status" value="2"/>
</dbReference>
<evidence type="ECO:0000256" key="2">
    <source>
        <dbReference type="SAM" id="MobiDB-lite"/>
    </source>
</evidence>
<feature type="domain" description="ShKT" evidence="4">
    <location>
        <begin position="72"/>
        <end position="106"/>
    </location>
</feature>
<feature type="region of interest" description="Disordered" evidence="2">
    <location>
        <begin position="814"/>
        <end position="846"/>
    </location>
</feature>
<keyword evidence="1" id="KW-1015">Disulfide bond</keyword>
<dbReference type="SMART" id="SM00254">
    <property type="entry name" value="ShKT"/>
    <property type="match status" value="2"/>
</dbReference>
<feature type="region of interest" description="Disordered" evidence="2">
    <location>
        <begin position="145"/>
        <end position="169"/>
    </location>
</feature>
<feature type="compositionally biased region" description="Polar residues" evidence="2">
    <location>
        <begin position="120"/>
        <end position="135"/>
    </location>
</feature>
<feature type="disulfide bond" evidence="1">
    <location>
        <begin position="90"/>
        <end position="103"/>
    </location>
</feature>
<dbReference type="AlphaFoldDB" id="A0AAN8QA86"/>
<name>A0AAN8QA86_PATCE</name>
<feature type="signal peptide" evidence="3">
    <location>
        <begin position="1"/>
        <end position="20"/>
    </location>
</feature>
<sequence length="1071" mass="116523">MFSLLYTVTLLFVCIERTGSKPFLDDCVDHASVDCELIRGTPVCKEVWVYEYCPVSCGVCGMFIPDNSGGKCEDKDSDCDTIQDDLHESCKDIAVKDTCPKSCGVCGRHTHPPHLLKTSPKPQINSSGTTMPLKSSSVALPEITTPSSVSISAPSQSSLEIAPSRSYSQNWESSRTNYETSTQLPHAQSYVSMYQSSQYSLTESSIQNVPSVSFSQNLESLESSRPIFETSSASITIQSSVAPSYQNQISSVPSSQTQIESSTGYHGELPSSVNSIYEPNSSESITSSFVNQLSSTYNNQHQTKLSVAPSRQNQISIASSNLLEIESSAGYQVVLVSSVPNNYVSKSFEIVKPSKSILPSNVNELSSTLSNLYQIQSSVGNQGEFQTSISISYSTTKTPANAIDSSTPLGFQSSSTSNIYQTSAASTLQVAVETLVPQNYESKFSARSEVVTESSKSAMLSNGLVQSNANGVSATLSNLYQIESSGGYQGGVQTPVLVSYPVHALDSATVLEIQLSSTSSIYQMMATSQYVVALETSVPQNYESQFGLSSTLSNLHHIESSGGYQTGAQTSVPISNTYKMLTSSTYQVPQNHESKFPSKSEAVTESLEGNIITITPSGAVSKVSSEMPIYISQDVQSSSQSRVYVGNTVSEGILKTNIPNEILASQELALSSSNVLVSQINQPNVQSTKYIFQESSSRQISGGTPPLRSDQMVSPTSIQLYESKLGGTPWVETMPTSTVSVTLEISVTEKYTVSTSSVIVDHVTHKYTSKPLVSEEITTRGMTGTLPTRPSSEHEKGTSTDMYTTQVNTVNHISHKSTSQPMVSKPITTVGMTDTLPTTRPSTDHERWTTTDMHITDANTADHISHKYTPKPMVSEELTTMGVTDTISTTRPSTEHERESTSDFHITKANTVGHITHTAKPMVSKEFTTESMTDALPTRTSTETERRSTTYMHTTRATTVKPKPTIGRSCRVCEDPFCELGFENIAKCHPDTPYCMNTINIDDEGKIQLNKKCVGVNECEKKWLHDTAKSQECIHFDKNTLYKNLTCNFCCVTDGCNIFSIPDPSTRYKNV</sequence>
<evidence type="ECO:0000256" key="1">
    <source>
        <dbReference type="PROSITE-ProRule" id="PRU01005"/>
    </source>
</evidence>
<dbReference type="PROSITE" id="PS51670">
    <property type="entry name" value="SHKT"/>
    <property type="match status" value="1"/>
</dbReference>
<evidence type="ECO:0000313" key="6">
    <source>
        <dbReference type="Proteomes" id="UP001347796"/>
    </source>
</evidence>
<comment type="caution">
    <text evidence="5">The sequence shown here is derived from an EMBL/GenBank/DDBJ whole genome shotgun (WGS) entry which is preliminary data.</text>
</comment>